<evidence type="ECO:0000256" key="4">
    <source>
        <dbReference type="ARBA" id="ARBA00022837"/>
    </source>
</evidence>
<feature type="domain" description="Sulfatase N-terminal" evidence="5">
    <location>
        <begin position="5"/>
        <end position="248"/>
    </location>
</feature>
<keyword evidence="3" id="KW-0378">Hydrolase</keyword>
<dbReference type="PROSITE" id="PS00523">
    <property type="entry name" value="SULFATASE_1"/>
    <property type="match status" value="1"/>
</dbReference>
<evidence type="ECO:0000256" key="1">
    <source>
        <dbReference type="ARBA" id="ARBA00008779"/>
    </source>
</evidence>
<dbReference type="InterPro" id="IPR000917">
    <property type="entry name" value="Sulfatase_N"/>
</dbReference>
<dbReference type="SUPFAM" id="SSF53649">
    <property type="entry name" value="Alkaline phosphatase-like"/>
    <property type="match status" value="1"/>
</dbReference>
<protein>
    <submittedName>
        <fullName evidence="6">Sulfatase-like hydrolase/transferase</fullName>
    </submittedName>
</protein>
<proteinExistence type="inferred from homology"/>
<gene>
    <name evidence="6" type="ORF">LSG31_12350</name>
</gene>
<dbReference type="RefSeq" id="WP_347435418.1">
    <property type="nucleotide sequence ID" value="NZ_CP089291.1"/>
</dbReference>
<evidence type="ECO:0000256" key="2">
    <source>
        <dbReference type="ARBA" id="ARBA00022723"/>
    </source>
</evidence>
<name>A0ABY4CEL0_9BACL</name>
<comment type="similarity">
    <text evidence="1">Belongs to the sulfatase family.</text>
</comment>
<keyword evidence="4" id="KW-0106">Calcium</keyword>
<dbReference type="Pfam" id="PF00884">
    <property type="entry name" value="Sulfatase"/>
    <property type="match status" value="1"/>
</dbReference>
<dbReference type="InterPro" id="IPR017850">
    <property type="entry name" value="Alkaline_phosphatase_core_sf"/>
</dbReference>
<evidence type="ECO:0000313" key="7">
    <source>
        <dbReference type="Proteomes" id="UP000830167"/>
    </source>
</evidence>
<dbReference type="PANTHER" id="PTHR42693">
    <property type="entry name" value="ARYLSULFATASE FAMILY MEMBER"/>
    <property type="match status" value="1"/>
</dbReference>
<dbReference type="PANTHER" id="PTHR42693:SF33">
    <property type="entry name" value="ARYLSULFATASE"/>
    <property type="match status" value="1"/>
</dbReference>
<dbReference type="InterPro" id="IPR024607">
    <property type="entry name" value="Sulfatase_CS"/>
</dbReference>
<evidence type="ECO:0000313" key="6">
    <source>
        <dbReference type="EMBL" id="UOF88739.1"/>
    </source>
</evidence>
<reference evidence="6" key="1">
    <citation type="submission" date="2021-12" db="EMBL/GenBank/DDBJ databases">
        <title>Alicyclobacillaceae gen. nov., sp. nov., isolated from chalcocite enrichment system.</title>
        <authorList>
            <person name="Jiang Z."/>
        </authorList>
    </citation>
    <scope>NUCLEOTIDE SEQUENCE</scope>
    <source>
        <strain evidence="6">MYW30-H2</strain>
    </source>
</reference>
<keyword evidence="2" id="KW-0479">Metal-binding</keyword>
<dbReference type="InterPro" id="IPR050738">
    <property type="entry name" value="Sulfatase"/>
</dbReference>
<evidence type="ECO:0000259" key="5">
    <source>
        <dbReference type="Pfam" id="PF00884"/>
    </source>
</evidence>
<organism evidence="6 7">
    <name type="scientific">Fodinisporobacter ferrooxydans</name>
    <dbReference type="NCBI Taxonomy" id="2901836"/>
    <lineage>
        <taxon>Bacteria</taxon>
        <taxon>Bacillati</taxon>
        <taxon>Bacillota</taxon>
        <taxon>Bacilli</taxon>
        <taxon>Bacillales</taxon>
        <taxon>Alicyclobacillaceae</taxon>
        <taxon>Fodinisporobacter</taxon>
    </lineage>
</organism>
<evidence type="ECO:0000256" key="3">
    <source>
        <dbReference type="ARBA" id="ARBA00022801"/>
    </source>
</evidence>
<keyword evidence="7" id="KW-1185">Reference proteome</keyword>
<dbReference type="Gene3D" id="3.40.720.10">
    <property type="entry name" value="Alkaline Phosphatase, subunit A"/>
    <property type="match status" value="1"/>
</dbReference>
<sequence length="294" mass="33577">MDRRPNILLITTDQQRADTLGCYGNSSVQTHNLDQLAKEGIKFNRAYVNNPVCTPSRSSMMTGRYPRSHGVTINGIPLPQQERTLAHLLSDIGYRTAVLGKVHLGPTSADDENSFIESKKMNDCGKDFFRKWNGPYYGFDFVQLSIGHSTRGNKGHYRLWLEDKYPDTLIHFEEPDSYSLHESSGAPFGSLKWGLPVEAHSSTWTTDVVCEYLENHKKENGDNVPFFTWVSFQDPHPPFACPAPYCYQVNEEEIQLPIETPSDWCKLPPHFEAKYKGQLDKLPWIYEIGWSVKV</sequence>
<accession>A0ABY4CEL0</accession>
<dbReference type="EMBL" id="CP089291">
    <property type="protein sequence ID" value="UOF88739.1"/>
    <property type="molecule type" value="Genomic_DNA"/>
</dbReference>
<dbReference type="Proteomes" id="UP000830167">
    <property type="component" value="Chromosome"/>
</dbReference>